<dbReference type="EMBL" id="VTHL01000004">
    <property type="protein sequence ID" value="TYZ11925.1"/>
    <property type="molecule type" value="Genomic_DNA"/>
</dbReference>
<gene>
    <name evidence="1" type="ORF">FY528_06125</name>
</gene>
<dbReference type="RefSeq" id="WP_149070105.1">
    <property type="nucleotide sequence ID" value="NZ_VTHL01000004.1"/>
</dbReference>
<reference evidence="1 2" key="1">
    <citation type="submission" date="2019-08" db="EMBL/GenBank/DDBJ databases">
        <authorList>
            <person name="Seo M.-J."/>
        </authorList>
    </citation>
    <scope>NUCLEOTIDE SEQUENCE [LARGE SCALE GENOMIC DNA]</scope>
    <source>
        <strain evidence="1 2">KIGAM108</strain>
    </source>
</reference>
<organism evidence="1 2">
    <name type="scientific">Hymenobacter lutimineralis</name>
    <dbReference type="NCBI Taxonomy" id="2606448"/>
    <lineage>
        <taxon>Bacteria</taxon>
        <taxon>Pseudomonadati</taxon>
        <taxon>Bacteroidota</taxon>
        <taxon>Cytophagia</taxon>
        <taxon>Cytophagales</taxon>
        <taxon>Hymenobacteraceae</taxon>
        <taxon>Hymenobacter</taxon>
    </lineage>
</organism>
<dbReference type="Proteomes" id="UP000322791">
    <property type="component" value="Unassembled WGS sequence"/>
</dbReference>
<comment type="caution">
    <text evidence="1">The sequence shown here is derived from an EMBL/GenBank/DDBJ whole genome shotgun (WGS) entry which is preliminary data.</text>
</comment>
<evidence type="ECO:0000313" key="1">
    <source>
        <dbReference type="EMBL" id="TYZ11925.1"/>
    </source>
</evidence>
<protein>
    <submittedName>
        <fullName evidence="1">Uncharacterized protein</fullName>
    </submittedName>
</protein>
<accession>A0A5D6V9L6</accession>
<name>A0A5D6V9L6_9BACT</name>
<sequence>MMENNEKNIIIGVAYGYDFDKIKYFIDSLVLLKYSGKVVVVGNKNMIIPVEYLNIIDLEIVYDDRFKKDLIDRGINKVLSSKLLRPFTKRILLYLFNNNKSLFYKSFIYIYHVVIARFAFYHEFFYKNIYKDIFITDIRDVFFQKNIFEKYEKGVHVFNEQELLTISQCPWNSTWIRDEFGVNELNKIGKESIFCVGTIRMDYLNSLKFLDNYIINMLNSKGPMNIYGPDTAIFNYMIHNKLIENVIEHSNGDTVLTVTHETFDLISINNNCIKYREYFPSVIHQYDRHDALNKYVHQLF</sequence>
<dbReference type="AlphaFoldDB" id="A0A5D6V9L6"/>
<keyword evidence="2" id="KW-1185">Reference proteome</keyword>
<evidence type="ECO:0000313" key="2">
    <source>
        <dbReference type="Proteomes" id="UP000322791"/>
    </source>
</evidence>
<proteinExistence type="predicted"/>